<keyword evidence="1" id="KW-0472">Membrane</keyword>
<reference evidence="3" key="1">
    <citation type="submission" date="2021-05" db="EMBL/GenBank/DDBJ databases">
        <title>Direct Submission.</title>
        <authorList>
            <person name="Li K."/>
            <person name="Gao J."/>
        </authorList>
    </citation>
    <scope>NUCLEOTIDE SEQUENCE [LARGE SCALE GENOMIC DNA]</scope>
    <source>
        <strain evidence="3">HDS12</strain>
    </source>
</reference>
<gene>
    <name evidence="2" type="ORF">KGD83_00305</name>
</gene>
<protein>
    <submittedName>
        <fullName evidence="2">Uncharacterized protein</fullName>
    </submittedName>
</protein>
<evidence type="ECO:0000313" key="3">
    <source>
        <dbReference type="Proteomes" id="UP000678016"/>
    </source>
</evidence>
<accession>A0ABX8C3X7</accession>
<organism evidence="2 3">
    <name type="scientific">Nocardiopsis akebiae</name>
    <dbReference type="NCBI Taxonomy" id="2831968"/>
    <lineage>
        <taxon>Bacteria</taxon>
        <taxon>Bacillati</taxon>
        <taxon>Actinomycetota</taxon>
        <taxon>Actinomycetes</taxon>
        <taxon>Streptosporangiales</taxon>
        <taxon>Nocardiopsidaceae</taxon>
        <taxon>Nocardiopsis</taxon>
    </lineage>
</organism>
<evidence type="ECO:0000313" key="2">
    <source>
        <dbReference type="EMBL" id="QUX29094.1"/>
    </source>
</evidence>
<dbReference type="Proteomes" id="UP000678016">
    <property type="component" value="Chromosome"/>
</dbReference>
<dbReference type="EMBL" id="CP074132">
    <property type="protein sequence ID" value="QUX29094.1"/>
    <property type="molecule type" value="Genomic_DNA"/>
</dbReference>
<sequence>MARNPKELPLPAGAALCTITLVWLVGDIAVGLSQHQGWEGVGAATWSGGILNAVALPFIIGEYRRRHAEEHGHRAASDRMDVRG</sequence>
<dbReference type="RefSeq" id="WP_212641982.1">
    <property type="nucleotide sequence ID" value="NZ_CP074132.1"/>
</dbReference>
<proteinExistence type="predicted"/>
<evidence type="ECO:0000256" key="1">
    <source>
        <dbReference type="SAM" id="Phobius"/>
    </source>
</evidence>
<keyword evidence="1" id="KW-0812">Transmembrane</keyword>
<name>A0ABX8C3X7_9ACTN</name>
<feature type="transmembrane region" description="Helical" evidence="1">
    <location>
        <begin position="43"/>
        <end position="61"/>
    </location>
</feature>
<keyword evidence="1" id="KW-1133">Transmembrane helix</keyword>
<keyword evidence="3" id="KW-1185">Reference proteome</keyword>